<evidence type="ECO:0000256" key="10">
    <source>
        <dbReference type="PIRNR" id="PIRNR016302"/>
    </source>
</evidence>
<keyword evidence="9 10" id="KW-0326">Glycosidase</keyword>
<keyword evidence="14" id="KW-1185">Reference proteome</keyword>
<keyword evidence="6 10" id="KW-0378">Hydrolase</keyword>
<dbReference type="InterPro" id="IPR014480">
    <property type="entry name" value="Mannan-1_6-alpha_mannosidase"/>
</dbReference>
<reference evidence="13" key="1">
    <citation type="submission" date="2023-06" db="EMBL/GenBank/DDBJ databases">
        <title>Genome-scale phylogeny and comparative genomics of the fungal order Sordariales.</title>
        <authorList>
            <consortium name="Lawrence Berkeley National Laboratory"/>
            <person name="Hensen N."/>
            <person name="Bonometti L."/>
            <person name="Westerberg I."/>
            <person name="Brannstrom I.O."/>
            <person name="Guillou S."/>
            <person name="Cros-Aarteil S."/>
            <person name="Calhoun S."/>
            <person name="Haridas S."/>
            <person name="Kuo A."/>
            <person name="Mondo S."/>
            <person name="Pangilinan J."/>
            <person name="Riley R."/>
            <person name="LaButti K."/>
            <person name="Andreopoulos B."/>
            <person name="Lipzen A."/>
            <person name="Chen C."/>
            <person name="Yanf M."/>
            <person name="Daum C."/>
            <person name="Ng V."/>
            <person name="Clum A."/>
            <person name="Steindorff A."/>
            <person name="Ohm R."/>
            <person name="Martin F."/>
            <person name="Silar P."/>
            <person name="Natvig D."/>
            <person name="Lalanne C."/>
            <person name="Gautier V."/>
            <person name="Ament-velasquez S.L."/>
            <person name="Kruys A."/>
            <person name="Hutchinson M.I."/>
            <person name="Powell A.J."/>
            <person name="Barry K."/>
            <person name="Miller A.N."/>
            <person name="Grigoriev I.V."/>
            <person name="Debuchy R."/>
            <person name="Gladieux P."/>
            <person name="Thoren M.H."/>
            <person name="Johannesson H."/>
        </authorList>
    </citation>
    <scope>NUCLEOTIDE SEQUENCE</scope>
    <source>
        <strain evidence="13">SMH3391-2</strain>
    </source>
</reference>
<dbReference type="InterPro" id="IPR008928">
    <property type="entry name" value="6-hairpin_glycosidase_sf"/>
</dbReference>
<dbReference type="Gene3D" id="1.50.10.20">
    <property type="match status" value="1"/>
</dbReference>
<dbReference type="PIRSF" id="PIRSF016302">
    <property type="entry name" value="Man_a_manosd"/>
    <property type="match status" value="1"/>
</dbReference>
<evidence type="ECO:0000256" key="6">
    <source>
        <dbReference type="ARBA" id="ARBA00022801"/>
    </source>
</evidence>
<comment type="similarity">
    <text evidence="3 10">Belongs to the glycosyl hydrolase 76 family.</text>
</comment>
<proteinExistence type="inferred from homology"/>
<dbReference type="Pfam" id="PF03663">
    <property type="entry name" value="Glyco_hydro_76"/>
    <property type="match status" value="1"/>
</dbReference>
<evidence type="ECO:0000256" key="9">
    <source>
        <dbReference type="ARBA" id="ARBA00023295"/>
    </source>
</evidence>
<dbReference type="EMBL" id="JAULSR010000003">
    <property type="protein sequence ID" value="KAK0625428.1"/>
    <property type="molecule type" value="Genomic_DNA"/>
</dbReference>
<keyword evidence="11" id="KW-0812">Transmembrane</keyword>
<dbReference type="PANTHER" id="PTHR12145:SF36">
    <property type="entry name" value="MANNAN ENDO-1,6-ALPHA-MANNOSIDASE DCW1"/>
    <property type="match status" value="1"/>
</dbReference>
<keyword evidence="7 11" id="KW-0472">Membrane</keyword>
<evidence type="ECO:0000256" key="4">
    <source>
        <dbReference type="ARBA" id="ARBA00012350"/>
    </source>
</evidence>
<evidence type="ECO:0000256" key="11">
    <source>
        <dbReference type="SAM" id="Phobius"/>
    </source>
</evidence>
<dbReference type="AlphaFoldDB" id="A0AA39X1B2"/>
<evidence type="ECO:0000256" key="5">
    <source>
        <dbReference type="ARBA" id="ARBA00022729"/>
    </source>
</evidence>
<dbReference type="Proteomes" id="UP001174934">
    <property type="component" value="Unassembled WGS sequence"/>
</dbReference>
<evidence type="ECO:0000256" key="12">
    <source>
        <dbReference type="SAM" id="SignalP"/>
    </source>
</evidence>
<protein>
    <recommendedName>
        <fullName evidence="4 10">Mannan endo-1,6-alpha-mannosidase</fullName>
        <ecNumber evidence="4 10">3.2.1.101</ecNumber>
    </recommendedName>
</protein>
<keyword evidence="5 12" id="KW-0732">Signal</keyword>
<feature type="signal peptide" evidence="12">
    <location>
        <begin position="1"/>
        <end position="26"/>
    </location>
</feature>
<accession>A0AA39X1B2</accession>
<evidence type="ECO:0000256" key="7">
    <source>
        <dbReference type="ARBA" id="ARBA00023136"/>
    </source>
</evidence>
<dbReference type="GO" id="GO:0009272">
    <property type="term" value="P:fungal-type cell wall biogenesis"/>
    <property type="evidence" value="ECO:0007669"/>
    <property type="project" value="TreeGrafter"/>
</dbReference>
<keyword evidence="11" id="KW-1133">Transmembrane helix</keyword>
<comment type="subcellular location">
    <subcellularLocation>
        <location evidence="2">Endomembrane system</location>
    </subcellularLocation>
</comment>
<sequence>MLSKMMATPLAALLLLLVSLFGVANAAALEVDLESADSIKAAAKLVAKKLISYYHGDEPGQTPGILPGPPPDAPYYWWQAGAMWGTFVDYWHYTGDTTYNAKTFQALQFQTGPPDNAYMPQNWTASLGNDDQGFWGMSAMLAAEVGFPDPPADQPQWLALAQAVFNTQIDPDRRDDVCGGGLRWQIYSFNGAGYTYKNTIANAVFLNIGARLARYTNNQSYADWAEWTYSWLEELHYIDDDYNVYDGGYDYNNCTVPNRAQFSYNAAILIHGGAIMYNITEDEKWKTRVNGLVNRTLEFFFPEPDRVMVEIPCEGTDQCNTDQHSFKGYMHRALATAVQVAPFTRDMIMPYLKASTAGAARACLDDGTCGFLWNQTYDGDIGDGPAGQEMSALAALSTMLIALDGEVEKIKPPLTNTTGGTSVGDPDAGTNVHIAQQFGPIEGKDRGGAGFLTVVVIVSIFTTLLWMAMEWSE</sequence>
<feature type="chain" id="PRO_5041431731" description="Mannan endo-1,6-alpha-mannosidase" evidence="12">
    <location>
        <begin position="27"/>
        <end position="473"/>
    </location>
</feature>
<name>A0AA39X1B2_9PEZI</name>
<dbReference type="SUPFAM" id="SSF48208">
    <property type="entry name" value="Six-hairpin glycosidases"/>
    <property type="match status" value="1"/>
</dbReference>
<feature type="transmembrane region" description="Helical" evidence="11">
    <location>
        <begin position="449"/>
        <end position="469"/>
    </location>
</feature>
<organism evidence="13 14">
    <name type="scientific">Bombardia bombarda</name>
    <dbReference type="NCBI Taxonomy" id="252184"/>
    <lineage>
        <taxon>Eukaryota</taxon>
        <taxon>Fungi</taxon>
        <taxon>Dikarya</taxon>
        <taxon>Ascomycota</taxon>
        <taxon>Pezizomycotina</taxon>
        <taxon>Sordariomycetes</taxon>
        <taxon>Sordariomycetidae</taxon>
        <taxon>Sordariales</taxon>
        <taxon>Lasiosphaeriaceae</taxon>
        <taxon>Bombardia</taxon>
    </lineage>
</organism>
<dbReference type="PANTHER" id="PTHR12145">
    <property type="entry name" value="MANNAN ENDO-1,6-ALPHA-MANNOSIDASE DCW1"/>
    <property type="match status" value="1"/>
</dbReference>
<evidence type="ECO:0000256" key="2">
    <source>
        <dbReference type="ARBA" id="ARBA00004308"/>
    </source>
</evidence>
<dbReference type="GO" id="GO:0008496">
    <property type="term" value="F:mannan endo-1,6-alpha-mannosidase activity"/>
    <property type="evidence" value="ECO:0007669"/>
    <property type="project" value="UniProtKB-UniRule"/>
</dbReference>
<dbReference type="EC" id="3.2.1.101" evidence="4 10"/>
<dbReference type="FunFam" id="1.50.10.20:FF:000006">
    <property type="entry name" value="Mannan endo-1,6-alpha-mannosidase"/>
    <property type="match status" value="1"/>
</dbReference>
<dbReference type="GO" id="GO:0016052">
    <property type="term" value="P:carbohydrate catabolic process"/>
    <property type="evidence" value="ECO:0007669"/>
    <property type="project" value="InterPro"/>
</dbReference>
<comment type="caution">
    <text evidence="13">The sequence shown here is derived from an EMBL/GenBank/DDBJ whole genome shotgun (WGS) entry which is preliminary data.</text>
</comment>
<evidence type="ECO:0000256" key="1">
    <source>
        <dbReference type="ARBA" id="ARBA00001452"/>
    </source>
</evidence>
<dbReference type="InterPro" id="IPR005198">
    <property type="entry name" value="Glyco_hydro_76"/>
</dbReference>
<keyword evidence="8" id="KW-0325">Glycoprotein</keyword>
<evidence type="ECO:0000256" key="8">
    <source>
        <dbReference type="ARBA" id="ARBA00023180"/>
    </source>
</evidence>
<evidence type="ECO:0000256" key="3">
    <source>
        <dbReference type="ARBA" id="ARBA00009699"/>
    </source>
</evidence>
<evidence type="ECO:0000313" key="13">
    <source>
        <dbReference type="EMBL" id="KAK0625428.1"/>
    </source>
</evidence>
<gene>
    <name evidence="13" type="ORF">B0T17DRAFT_273091</name>
</gene>
<dbReference type="GO" id="GO:0012505">
    <property type="term" value="C:endomembrane system"/>
    <property type="evidence" value="ECO:0007669"/>
    <property type="project" value="UniProtKB-SubCell"/>
</dbReference>
<comment type="catalytic activity">
    <reaction evidence="1 10">
        <text>Random hydrolysis of (1-&gt;6)-alpha-D-mannosidic linkages in unbranched (1-&gt;6)-mannans.</text>
        <dbReference type="EC" id="3.2.1.101"/>
    </reaction>
</comment>
<evidence type="ECO:0000313" key="14">
    <source>
        <dbReference type="Proteomes" id="UP001174934"/>
    </source>
</evidence>